<comment type="caution">
    <text evidence="20">The sequence shown here is derived from an EMBL/GenBank/DDBJ whole genome shotgun (WGS) entry which is preliminary data.</text>
</comment>
<evidence type="ECO:0000256" key="10">
    <source>
        <dbReference type="ARBA" id="ARBA00022679"/>
    </source>
</evidence>
<accession>A0ABU8B3U4</accession>
<evidence type="ECO:0000256" key="1">
    <source>
        <dbReference type="ARBA" id="ARBA00000683"/>
    </source>
</evidence>
<evidence type="ECO:0000256" key="14">
    <source>
        <dbReference type="ARBA" id="ARBA00022842"/>
    </source>
</evidence>
<evidence type="ECO:0000313" key="20">
    <source>
        <dbReference type="EMBL" id="MEH2553195.1"/>
    </source>
</evidence>
<dbReference type="InterPro" id="IPR036618">
    <property type="entry name" value="PtsI_HPr-bd_sf"/>
</dbReference>
<proteinExistence type="inferred from homology"/>
<feature type="domain" description="Phosphotransferase system enzyme I N-terminal" evidence="19">
    <location>
        <begin position="8"/>
        <end position="122"/>
    </location>
</feature>
<dbReference type="NCBIfam" id="TIGR01417">
    <property type="entry name" value="PTS_I_fam"/>
    <property type="match status" value="1"/>
</dbReference>
<dbReference type="SUPFAM" id="SSF52009">
    <property type="entry name" value="Phosphohistidine domain"/>
    <property type="match status" value="1"/>
</dbReference>
<gene>
    <name evidence="20" type="ORF">V1286_000724</name>
</gene>
<comment type="cofactor">
    <cofactor evidence="2 16">
        <name>Mg(2+)</name>
        <dbReference type="ChEBI" id="CHEBI:18420"/>
    </cofactor>
</comment>
<dbReference type="Gene3D" id="3.20.20.60">
    <property type="entry name" value="Phosphoenolpyruvate-binding domains"/>
    <property type="match status" value="1"/>
</dbReference>
<evidence type="ECO:0000256" key="3">
    <source>
        <dbReference type="ARBA" id="ARBA00004496"/>
    </source>
</evidence>
<evidence type="ECO:0000259" key="19">
    <source>
        <dbReference type="Pfam" id="PF05524"/>
    </source>
</evidence>
<keyword evidence="14 16" id="KW-0460">Magnesium</keyword>
<evidence type="ECO:0000256" key="8">
    <source>
        <dbReference type="ARBA" id="ARBA00022490"/>
    </source>
</evidence>
<dbReference type="SUPFAM" id="SSF51621">
    <property type="entry name" value="Phosphoenolpyruvate/pyruvate domain"/>
    <property type="match status" value="1"/>
</dbReference>
<keyword evidence="9 16" id="KW-0762">Sugar transport</keyword>
<comment type="catalytic activity">
    <reaction evidence="1 16">
        <text>L-histidyl-[protein] + phosphoenolpyruvate = N(pros)-phospho-L-histidyl-[protein] + pyruvate</text>
        <dbReference type="Rhea" id="RHEA:23880"/>
        <dbReference type="Rhea" id="RHEA-COMP:9745"/>
        <dbReference type="Rhea" id="RHEA-COMP:9746"/>
        <dbReference type="ChEBI" id="CHEBI:15361"/>
        <dbReference type="ChEBI" id="CHEBI:29979"/>
        <dbReference type="ChEBI" id="CHEBI:58702"/>
        <dbReference type="ChEBI" id="CHEBI:64837"/>
        <dbReference type="EC" id="2.7.3.9"/>
    </reaction>
</comment>
<dbReference type="Gene3D" id="3.50.30.10">
    <property type="entry name" value="Phosphohistidine domain"/>
    <property type="match status" value="1"/>
</dbReference>
<keyword evidence="8 16" id="KW-0963">Cytoplasm</keyword>
<keyword evidence="21" id="KW-1185">Reference proteome</keyword>
<dbReference type="Proteomes" id="UP001364224">
    <property type="component" value="Unassembled WGS sequence"/>
</dbReference>
<evidence type="ECO:0000256" key="9">
    <source>
        <dbReference type="ARBA" id="ARBA00022597"/>
    </source>
</evidence>
<evidence type="ECO:0000256" key="13">
    <source>
        <dbReference type="ARBA" id="ARBA00022777"/>
    </source>
</evidence>
<evidence type="ECO:0000256" key="16">
    <source>
        <dbReference type="PIRNR" id="PIRNR000732"/>
    </source>
</evidence>
<feature type="domain" description="PEP-utilising enzyme mobile" evidence="17">
    <location>
        <begin position="148"/>
        <end position="219"/>
    </location>
</feature>
<dbReference type="PANTHER" id="PTHR46244:SF6">
    <property type="entry name" value="PHOSPHOENOLPYRUVATE-PROTEIN PHOSPHOTRANSFERASE"/>
    <property type="match status" value="1"/>
</dbReference>
<dbReference type="EMBL" id="JAZHRV010000001">
    <property type="protein sequence ID" value="MEH2553195.1"/>
    <property type="molecule type" value="Genomic_DNA"/>
</dbReference>
<dbReference type="Pfam" id="PF05524">
    <property type="entry name" value="PEP-utilisers_N"/>
    <property type="match status" value="1"/>
</dbReference>
<dbReference type="Pfam" id="PF00391">
    <property type="entry name" value="PEP-utilizers"/>
    <property type="match status" value="1"/>
</dbReference>
<dbReference type="RefSeq" id="WP_334477621.1">
    <property type="nucleotide sequence ID" value="NZ_JAZHRV010000001.1"/>
</dbReference>
<evidence type="ECO:0000256" key="15">
    <source>
        <dbReference type="ARBA" id="ARBA00033235"/>
    </source>
</evidence>
<name>A0ABU8B3U4_9BRAD</name>
<organism evidence="20 21">
    <name type="scientific">Bradyrhizobium algeriense</name>
    <dbReference type="NCBI Taxonomy" id="634784"/>
    <lineage>
        <taxon>Bacteria</taxon>
        <taxon>Pseudomonadati</taxon>
        <taxon>Pseudomonadota</taxon>
        <taxon>Alphaproteobacteria</taxon>
        <taxon>Hyphomicrobiales</taxon>
        <taxon>Nitrobacteraceae</taxon>
        <taxon>Bradyrhizobium</taxon>
    </lineage>
</organism>
<evidence type="ECO:0000259" key="17">
    <source>
        <dbReference type="Pfam" id="PF00391"/>
    </source>
</evidence>
<keyword evidence="10 16" id="KW-0808">Transferase</keyword>
<keyword evidence="7 16" id="KW-0813">Transport</keyword>
<dbReference type="PANTHER" id="PTHR46244">
    <property type="entry name" value="PHOSPHOENOLPYRUVATE-PROTEIN PHOSPHOTRANSFERASE"/>
    <property type="match status" value="1"/>
</dbReference>
<dbReference type="InterPro" id="IPR040442">
    <property type="entry name" value="Pyrv_kinase-like_dom_sf"/>
</dbReference>
<evidence type="ECO:0000259" key="18">
    <source>
        <dbReference type="Pfam" id="PF02896"/>
    </source>
</evidence>
<dbReference type="InterPro" id="IPR008279">
    <property type="entry name" value="PEP-util_enz_mobile_dom"/>
</dbReference>
<keyword evidence="11 16" id="KW-0598">Phosphotransferase system</keyword>
<comment type="subcellular location">
    <subcellularLocation>
        <location evidence="3 16">Cytoplasm</location>
    </subcellularLocation>
</comment>
<evidence type="ECO:0000256" key="7">
    <source>
        <dbReference type="ARBA" id="ARBA00022448"/>
    </source>
</evidence>
<evidence type="ECO:0000256" key="4">
    <source>
        <dbReference type="ARBA" id="ARBA00007837"/>
    </source>
</evidence>
<comment type="similarity">
    <text evidence="4 16">Belongs to the PEP-utilizing enzyme family.</text>
</comment>
<evidence type="ECO:0000256" key="11">
    <source>
        <dbReference type="ARBA" id="ARBA00022683"/>
    </source>
</evidence>
<dbReference type="InterPro" id="IPR024692">
    <property type="entry name" value="PTS_EI"/>
</dbReference>
<keyword evidence="13 16" id="KW-0418">Kinase</keyword>
<comment type="function">
    <text evidence="16">General (non sugar-specific) component of the phosphoenolpyruvate-dependent sugar phosphotransferase system (sugar PTS). This major carbohydrate active-transport system catalyzes the phosphorylation of incoming sugar substrates concomitantly with their translocation across the cell membrane. Enzyme I transfers the phosphoryl group from phosphoenolpyruvate (PEP) to the phosphoryl carrier protein (HPr).</text>
</comment>
<dbReference type="PRINTS" id="PR01736">
    <property type="entry name" value="PHPHTRNFRASE"/>
</dbReference>
<sequence length="533" mass="55553">MAEIHLIGRAASPGLAIGPVTMLTAAVVVRRAASDDPAQEAAALRAAIEGARAEIAEQIKTIQGEVADILEFQVAMLEDDALADAAYEVISEGITAHHAWRLALDVEIAGYRAAEDEYFRARAADIVDIRDRVLAHLSGVDTVARITGGSIVTADDITPSAFLAADWSHGGAIALAGGSPSSHVAMLARARGAPMVVGLGPLSWNGQPPALALVDGDAGSVIFDPEPETRRLFEQRMAAANAAVAAAESARLAPAYTVDGRRIAVLLNIAAPEDLAGLDPAICDGIGLVRTEFLFETSLGLPDEDTQYAVYRRILDWAQGRPVTIRTLDAGGDKPIKGLTIDGESNPFLGLRGIRLSLARPEVFRVQLRALSRAAVHGVLKVMLPMIAVPGELDRAGVMLDAEFAALRAEGTACARPPLGIMIEVPAAALCAEDFDAAFYSIGSNDLTQYTMAAARDIGSVADLNDAGHPAVLALIARTVEAARKRDVEVSLCGDAAADTRLTKALLATGLTSLSVAPVAVARLKAAIAKVGS</sequence>
<dbReference type="Pfam" id="PF02896">
    <property type="entry name" value="PEP-utilizers_C"/>
    <property type="match status" value="1"/>
</dbReference>
<keyword evidence="12 16" id="KW-0479">Metal-binding</keyword>
<dbReference type="InterPro" id="IPR036637">
    <property type="entry name" value="Phosphohistidine_dom_sf"/>
</dbReference>
<protein>
    <recommendedName>
        <fullName evidence="6 16">Phosphoenolpyruvate-protein phosphotransferase</fullName>
        <ecNumber evidence="5 16">2.7.3.9</ecNumber>
    </recommendedName>
    <alternativeName>
        <fullName evidence="15 16">Phosphotransferase system, enzyme I</fullName>
    </alternativeName>
</protein>
<dbReference type="SUPFAM" id="SSF47831">
    <property type="entry name" value="Enzyme I of the PEP:sugar phosphotransferase system HPr-binding (sub)domain"/>
    <property type="match status" value="1"/>
</dbReference>
<dbReference type="Gene3D" id="1.10.274.10">
    <property type="entry name" value="PtsI, HPr-binding domain"/>
    <property type="match status" value="1"/>
</dbReference>
<evidence type="ECO:0000256" key="2">
    <source>
        <dbReference type="ARBA" id="ARBA00001946"/>
    </source>
</evidence>
<dbReference type="PIRSF" id="PIRSF000732">
    <property type="entry name" value="PTS_enzyme_I"/>
    <property type="match status" value="1"/>
</dbReference>
<reference evidence="20 21" key="1">
    <citation type="submission" date="2024-02" db="EMBL/GenBank/DDBJ databases">
        <title>Adaptive strategies in a cosmopolitan and abundant soil bacterium.</title>
        <authorList>
            <person name="Carini P."/>
        </authorList>
    </citation>
    <scope>NUCLEOTIDE SEQUENCE [LARGE SCALE GENOMIC DNA]</scope>
    <source>
        <strain evidence="20 21">AZCC 1608</strain>
    </source>
</reference>
<dbReference type="InterPro" id="IPR008731">
    <property type="entry name" value="PTS_EIN"/>
</dbReference>
<dbReference type="GO" id="GO:0008965">
    <property type="term" value="F:phosphoenolpyruvate-protein phosphotransferase activity"/>
    <property type="evidence" value="ECO:0007669"/>
    <property type="project" value="UniProtKB-EC"/>
</dbReference>
<dbReference type="EC" id="2.7.3.9" evidence="5 16"/>
<evidence type="ECO:0000256" key="6">
    <source>
        <dbReference type="ARBA" id="ARBA00016544"/>
    </source>
</evidence>
<dbReference type="InterPro" id="IPR050499">
    <property type="entry name" value="PEP-utilizing_PTS_enzyme"/>
</dbReference>
<dbReference type="InterPro" id="IPR006318">
    <property type="entry name" value="PTS_EI-like"/>
</dbReference>
<evidence type="ECO:0000313" key="21">
    <source>
        <dbReference type="Proteomes" id="UP001364224"/>
    </source>
</evidence>
<dbReference type="InterPro" id="IPR015813">
    <property type="entry name" value="Pyrv/PenolPyrv_kinase-like_dom"/>
</dbReference>
<evidence type="ECO:0000256" key="5">
    <source>
        <dbReference type="ARBA" id="ARBA00012232"/>
    </source>
</evidence>
<dbReference type="InterPro" id="IPR000121">
    <property type="entry name" value="PEP_util_C"/>
</dbReference>
<feature type="domain" description="PEP-utilising enzyme C-terminal" evidence="18">
    <location>
        <begin position="248"/>
        <end position="531"/>
    </location>
</feature>
<evidence type="ECO:0000256" key="12">
    <source>
        <dbReference type="ARBA" id="ARBA00022723"/>
    </source>
</evidence>